<dbReference type="CDD" id="cd02980">
    <property type="entry name" value="TRX_Fd_family"/>
    <property type="match status" value="1"/>
</dbReference>
<dbReference type="Proteomes" id="UP001595828">
    <property type="component" value="Unassembled WGS sequence"/>
</dbReference>
<accession>A0ABV8RKJ6</accession>
<dbReference type="Gene3D" id="3.40.30.10">
    <property type="entry name" value="Glutaredoxin"/>
    <property type="match status" value="1"/>
</dbReference>
<protein>
    <submittedName>
        <fullName evidence="1">Ferredoxin</fullName>
    </submittedName>
</protein>
<sequence>MSDPTSAEAAEAESVLAKLGGFTTRHHVMLCADPEKPKCCDRETGLEAWNFLKRRLGELGLGGHVGILRTKASCLRVCVAGPVAVVYPEGVWYRNCTPPVLERIIREHLIGGAPVEEYRLHPPKGSLSPV</sequence>
<evidence type="ECO:0000313" key="1">
    <source>
        <dbReference type="EMBL" id="MFC4293901.1"/>
    </source>
</evidence>
<comment type="caution">
    <text evidence="1">The sequence shown here is derived from an EMBL/GenBank/DDBJ whole genome shotgun (WGS) entry which is preliminary data.</text>
</comment>
<proteinExistence type="predicted"/>
<dbReference type="SUPFAM" id="SSF52833">
    <property type="entry name" value="Thioredoxin-like"/>
    <property type="match status" value="1"/>
</dbReference>
<organism evidence="1 2">
    <name type="scientific">Novosphingobium tardum</name>
    <dbReference type="NCBI Taxonomy" id="1538021"/>
    <lineage>
        <taxon>Bacteria</taxon>
        <taxon>Pseudomonadati</taxon>
        <taxon>Pseudomonadota</taxon>
        <taxon>Alphaproteobacteria</taxon>
        <taxon>Sphingomonadales</taxon>
        <taxon>Sphingomonadaceae</taxon>
        <taxon>Novosphingobium</taxon>
    </lineage>
</organism>
<keyword evidence="2" id="KW-1185">Reference proteome</keyword>
<gene>
    <name evidence="1" type="ORF">ACFO0A_02385</name>
</gene>
<dbReference type="InterPro" id="IPR036249">
    <property type="entry name" value="Thioredoxin-like_sf"/>
</dbReference>
<dbReference type="EMBL" id="JBHSDR010000003">
    <property type="protein sequence ID" value="MFC4293901.1"/>
    <property type="molecule type" value="Genomic_DNA"/>
</dbReference>
<evidence type="ECO:0000313" key="2">
    <source>
        <dbReference type="Proteomes" id="UP001595828"/>
    </source>
</evidence>
<name>A0ABV8RKJ6_9SPHN</name>
<dbReference type="RefSeq" id="WP_379537379.1">
    <property type="nucleotide sequence ID" value="NZ_JBHSDR010000003.1"/>
</dbReference>
<reference evidence="2" key="1">
    <citation type="journal article" date="2019" name="Int. J. Syst. Evol. Microbiol.">
        <title>The Global Catalogue of Microorganisms (GCM) 10K type strain sequencing project: providing services to taxonomists for standard genome sequencing and annotation.</title>
        <authorList>
            <consortium name="The Broad Institute Genomics Platform"/>
            <consortium name="The Broad Institute Genome Sequencing Center for Infectious Disease"/>
            <person name="Wu L."/>
            <person name="Ma J."/>
        </authorList>
    </citation>
    <scope>NUCLEOTIDE SEQUENCE [LARGE SCALE GENOMIC DNA]</scope>
    <source>
        <strain evidence="2">CGMCC 1.12989</strain>
    </source>
</reference>